<dbReference type="GeneID" id="80889158"/>
<name>A0A9W8UGP1_AKAMU</name>
<reference evidence="1" key="1">
    <citation type="journal article" date="2023" name="Access Microbiol">
        <title>De-novo genome assembly for Akanthomyces muscarius, a biocontrol agent of insect agricultural pests.</title>
        <authorList>
            <person name="Erdos Z."/>
            <person name="Studholme D.J."/>
            <person name="Raymond B."/>
            <person name="Sharma M."/>
        </authorList>
    </citation>
    <scope>NUCLEOTIDE SEQUENCE</scope>
    <source>
        <strain evidence="1">Ve6</strain>
    </source>
</reference>
<dbReference type="EMBL" id="JAJHUN010000010">
    <property type="protein sequence ID" value="KAJ4147486.1"/>
    <property type="molecule type" value="Genomic_DNA"/>
</dbReference>
<dbReference type="KEGG" id="amus:LMH87_001999"/>
<gene>
    <name evidence="1" type="ORF">LMH87_001999</name>
</gene>
<evidence type="ECO:0000313" key="2">
    <source>
        <dbReference type="Proteomes" id="UP001144673"/>
    </source>
</evidence>
<organism evidence="1 2">
    <name type="scientific">Akanthomyces muscarius</name>
    <name type="common">Entomopathogenic fungus</name>
    <name type="synonym">Lecanicillium muscarium</name>
    <dbReference type="NCBI Taxonomy" id="2231603"/>
    <lineage>
        <taxon>Eukaryota</taxon>
        <taxon>Fungi</taxon>
        <taxon>Dikarya</taxon>
        <taxon>Ascomycota</taxon>
        <taxon>Pezizomycotina</taxon>
        <taxon>Sordariomycetes</taxon>
        <taxon>Hypocreomycetidae</taxon>
        <taxon>Hypocreales</taxon>
        <taxon>Cordycipitaceae</taxon>
        <taxon>Akanthomyces</taxon>
    </lineage>
</organism>
<dbReference type="RefSeq" id="XP_056050427.1">
    <property type="nucleotide sequence ID" value="XM_056193383.1"/>
</dbReference>
<accession>A0A9W8UGP1</accession>
<proteinExistence type="predicted"/>
<keyword evidence="2" id="KW-1185">Reference proteome</keyword>
<dbReference type="Proteomes" id="UP001144673">
    <property type="component" value="Chromosome 3"/>
</dbReference>
<evidence type="ECO:0000313" key="1">
    <source>
        <dbReference type="EMBL" id="KAJ4147486.1"/>
    </source>
</evidence>
<protein>
    <submittedName>
        <fullName evidence="1">Uncharacterized protein</fullName>
    </submittedName>
</protein>
<sequence length="108" mass="12155">MSRPNSALMTSHPQPQLPPLPPAQINIFQVDAALRTWRRLFLQIRGHCICGAYEMRGICGHIVHEETVLCGDTRTRSGEAKCCHPELPVHLTKGYLLRMVCEDCYDGP</sequence>
<comment type="caution">
    <text evidence="1">The sequence shown here is derived from an EMBL/GenBank/DDBJ whole genome shotgun (WGS) entry which is preliminary data.</text>
</comment>
<dbReference type="AlphaFoldDB" id="A0A9W8UGP1"/>